<dbReference type="PANTHER" id="PTHR34136:SF1">
    <property type="entry name" value="UDP-N-ACETYL-D-MANNOSAMINURONIC ACID TRANSFERASE"/>
    <property type="match status" value="1"/>
</dbReference>
<dbReference type="CDD" id="cd06533">
    <property type="entry name" value="Glyco_transf_WecG_TagA"/>
    <property type="match status" value="1"/>
</dbReference>
<organism evidence="3 4">
    <name type="scientific">Novipirellula artificiosorum</name>
    <dbReference type="NCBI Taxonomy" id="2528016"/>
    <lineage>
        <taxon>Bacteria</taxon>
        <taxon>Pseudomonadati</taxon>
        <taxon>Planctomycetota</taxon>
        <taxon>Planctomycetia</taxon>
        <taxon>Pirellulales</taxon>
        <taxon>Pirellulaceae</taxon>
        <taxon>Novipirellula</taxon>
    </lineage>
</organism>
<dbReference type="Pfam" id="PF03808">
    <property type="entry name" value="Glyco_tran_WecG"/>
    <property type="match status" value="1"/>
</dbReference>
<evidence type="ECO:0000313" key="3">
    <source>
        <dbReference type="EMBL" id="TWU38492.1"/>
    </source>
</evidence>
<evidence type="ECO:0000256" key="1">
    <source>
        <dbReference type="ARBA" id="ARBA00022676"/>
    </source>
</evidence>
<dbReference type="EC" id="2.4.1.187" evidence="3"/>
<dbReference type="InterPro" id="IPR004629">
    <property type="entry name" value="WecG_TagA_CpsF"/>
</dbReference>
<keyword evidence="2 3" id="KW-0808">Transferase</keyword>
<name>A0A5C6DPF7_9BACT</name>
<reference evidence="3 4" key="1">
    <citation type="submission" date="2019-02" db="EMBL/GenBank/DDBJ databases">
        <title>Deep-cultivation of Planctomycetes and their phenomic and genomic characterization uncovers novel biology.</title>
        <authorList>
            <person name="Wiegand S."/>
            <person name="Jogler M."/>
            <person name="Boedeker C."/>
            <person name="Pinto D."/>
            <person name="Vollmers J."/>
            <person name="Rivas-Marin E."/>
            <person name="Kohn T."/>
            <person name="Peeters S.H."/>
            <person name="Heuer A."/>
            <person name="Rast P."/>
            <person name="Oberbeckmann S."/>
            <person name="Bunk B."/>
            <person name="Jeske O."/>
            <person name="Meyerdierks A."/>
            <person name="Storesund J.E."/>
            <person name="Kallscheuer N."/>
            <person name="Luecker S."/>
            <person name="Lage O.M."/>
            <person name="Pohl T."/>
            <person name="Merkel B.J."/>
            <person name="Hornburger P."/>
            <person name="Mueller R.-W."/>
            <person name="Bruemmer F."/>
            <person name="Labrenz M."/>
            <person name="Spormann A.M."/>
            <person name="Op Den Camp H."/>
            <person name="Overmann J."/>
            <person name="Amann R."/>
            <person name="Jetten M.S.M."/>
            <person name="Mascher T."/>
            <person name="Medema M.H."/>
            <person name="Devos D.P."/>
            <person name="Kaster A.-K."/>
            <person name="Ovreas L."/>
            <person name="Rohde M."/>
            <person name="Galperin M.Y."/>
            <person name="Jogler C."/>
        </authorList>
    </citation>
    <scope>NUCLEOTIDE SEQUENCE [LARGE SCALE GENOMIC DNA]</scope>
    <source>
        <strain evidence="3 4">Poly41</strain>
    </source>
</reference>
<accession>A0A5C6DPF7</accession>
<keyword evidence="4" id="KW-1185">Reference proteome</keyword>
<proteinExistence type="predicted"/>
<dbReference type="RefSeq" id="WP_146527151.1">
    <property type="nucleotide sequence ID" value="NZ_SJPV01000004.1"/>
</dbReference>
<dbReference type="Proteomes" id="UP000319143">
    <property type="component" value="Unassembled WGS sequence"/>
</dbReference>
<comment type="caution">
    <text evidence="3">The sequence shown here is derived from an EMBL/GenBank/DDBJ whole genome shotgun (WGS) entry which is preliminary data.</text>
</comment>
<keyword evidence="1 3" id="KW-0328">Glycosyltransferase</keyword>
<sequence length="313" mass="35151">MLSDASGLHPIAPNPIALVTDRPDPTVVHNLLHPTGPSQLPASWESLSEPLPPLDRVDVWDVPFDRVTLDQSIDRIEQLMFRRIPSYVITANLNYCMLHHREAELQQITRDADLILADGQPIVNRSRLGNSPLPERVAGSEMIYRLAERCRDRGQGIYFLGGEPGVGQRCADTLAELYPGLRIAGVESPPFRQLNEVEQLQQDARIQSSDAGLLLVAFGQPKGEKWIHANYQRLGVPVSIQVGASFEFVAGTSKRAPESWQRLGMEWAHRMFSDPKRLVPRYASNAAFLAGRCIEDWKRLVTSWGMGEWSDRR</sequence>
<dbReference type="EMBL" id="SJPV01000004">
    <property type="protein sequence ID" value="TWU38492.1"/>
    <property type="molecule type" value="Genomic_DNA"/>
</dbReference>
<protein>
    <submittedName>
        <fullName evidence="3">Putative N-acetylmannosaminyltransferase</fullName>
        <ecNumber evidence="3">2.4.1.187</ecNumber>
    </submittedName>
</protein>
<evidence type="ECO:0000256" key="2">
    <source>
        <dbReference type="ARBA" id="ARBA00022679"/>
    </source>
</evidence>
<dbReference type="GO" id="GO:0047244">
    <property type="term" value="F:N-acetylglucosaminyldiphosphoundecaprenol N-acetyl-beta-D-mannosaminyltransferase activity"/>
    <property type="evidence" value="ECO:0007669"/>
    <property type="project" value="UniProtKB-EC"/>
</dbReference>
<dbReference type="NCBIfam" id="TIGR00696">
    <property type="entry name" value="wecG_tagA_cpsF"/>
    <property type="match status" value="1"/>
</dbReference>
<evidence type="ECO:0000313" key="4">
    <source>
        <dbReference type="Proteomes" id="UP000319143"/>
    </source>
</evidence>
<dbReference type="AlphaFoldDB" id="A0A5C6DPF7"/>
<dbReference type="OrthoDB" id="9771846at2"/>
<gene>
    <name evidence="3" type="primary">tagA</name>
    <name evidence="3" type="ORF">Poly41_29680</name>
</gene>
<dbReference type="PANTHER" id="PTHR34136">
    <property type="match status" value="1"/>
</dbReference>